<proteinExistence type="predicted"/>
<keyword evidence="1" id="KW-0812">Transmembrane</keyword>
<sequence length="115" mass="12508">MGPTAIDVLFKQIMKEWTIMAAHAVADDGTSPLKDGYWVEEAPLVATSITAARGIFFVFATPVYLVSSVSLLPFAPGLMTYVGGDPLDKGIDFFWLFFVVNALLVLCNKAPPAFY</sequence>
<organism evidence="2 3">
    <name type="scientific">Gossypium arboreum</name>
    <name type="common">Tree cotton</name>
    <name type="synonym">Gossypium nanking</name>
    <dbReference type="NCBI Taxonomy" id="29729"/>
    <lineage>
        <taxon>Eukaryota</taxon>
        <taxon>Viridiplantae</taxon>
        <taxon>Streptophyta</taxon>
        <taxon>Embryophyta</taxon>
        <taxon>Tracheophyta</taxon>
        <taxon>Spermatophyta</taxon>
        <taxon>Magnoliopsida</taxon>
        <taxon>eudicotyledons</taxon>
        <taxon>Gunneridae</taxon>
        <taxon>Pentapetalae</taxon>
        <taxon>rosids</taxon>
        <taxon>malvids</taxon>
        <taxon>Malvales</taxon>
        <taxon>Malvaceae</taxon>
        <taxon>Malvoideae</taxon>
        <taxon>Gossypium</taxon>
    </lineage>
</organism>
<gene>
    <name evidence="2" type="ORF">PVK06_000147</name>
</gene>
<evidence type="ECO:0000313" key="3">
    <source>
        <dbReference type="Proteomes" id="UP001358586"/>
    </source>
</evidence>
<accession>A0ABR0QYP8</accession>
<evidence type="ECO:0000256" key="1">
    <source>
        <dbReference type="SAM" id="Phobius"/>
    </source>
</evidence>
<reference evidence="2 3" key="1">
    <citation type="submission" date="2023-03" db="EMBL/GenBank/DDBJ databases">
        <title>WGS of Gossypium arboreum.</title>
        <authorList>
            <person name="Yu D."/>
        </authorList>
    </citation>
    <scope>NUCLEOTIDE SEQUENCE [LARGE SCALE GENOMIC DNA]</scope>
    <source>
        <tissue evidence="2">Leaf</tissue>
    </source>
</reference>
<keyword evidence="1" id="KW-1133">Transmembrane helix</keyword>
<evidence type="ECO:0000313" key="2">
    <source>
        <dbReference type="EMBL" id="KAK5844012.1"/>
    </source>
</evidence>
<dbReference type="Proteomes" id="UP001358586">
    <property type="component" value="Chromosome 1"/>
</dbReference>
<protein>
    <submittedName>
        <fullName evidence="2">Uncharacterized protein</fullName>
    </submittedName>
</protein>
<comment type="caution">
    <text evidence="2">The sequence shown here is derived from an EMBL/GenBank/DDBJ whole genome shotgun (WGS) entry which is preliminary data.</text>
</comment>
<name>A0ABR0QYP8_GOSAR</name>
<feature type="transmembrane region" description="Helical" evidence="1">
    <location>
        <begin position="54"/>
        <end position="73"/>
    </location>
</feature>
<feature type="transmembrane region" description="Helical" evidence="1">
    <location>
        <begin position="93"/>
        <end position="111"/>
    </location>
</feature>
<keyword evidence="1" id="KW-0472">Membrane</keyword>
<dbReference type="EMBL" id="JARKNE010000001">
    <property type="protein sequence ID" value="KAK5844012.1"/>
    <property type="molecule type" value="Genomic_DNA"/>
</dbReference>
<keyword evidence="3" id="KW-1185">Reference proteome</keyword>